<evidence type="ECO:0000313" key="2">
    <source>
        <dbReference type="EMBL" id="KAJ3491512.1"/>
    </source>
</evidence>
<comment type="caution">
    <text evidence="2">The sequence shown here is derived from an EMBL/GenBank/DDBJ whole genome shotgun (WGS) entry which is preliminary data.</text>
</comment>
<sequence>MPVPAPELGSYNFVPETKENLDWADLITVDLSLFATPEGKKQLAQTLLKGVREDGFFYVKNFNISQERVNRQFSIGKQFYEKTPLDEKLKYVPEGLDNGAFNGYVPAGRRILDTTTGLRDRTEVYNIPKFDGFFPHHHPSLVQDHIEEIEEFAKVYPSPSHPDHESHSSARQSLHTEVLDPLHVLLAIALELPEDYLTNIHKYEQKSEVPF</sequence>
<dbReference type="InterPro" id="IPR026992">
    <property type="entry name" value="DIOX_N"/>
</dbReference>
<gene>
    <name evidence="2" type="ORF">NLI96_g668</name>
</gene>
<dbReference type="Proteomes" id="UP001212997">
    <property type="component" value="Unassembled WGS sequence"/>
</dbReference>
<dbReference type="Pfam" id="PF14226">
    <property type="entry name" value="DIOX_N"/>
    <property type="match status" value="1"/>
</dbReference>
<protein>
    <recommendedName>
        <fullName evidence="1">Non-haem dioxygenase N-terminal domain-containing protein</fullName>
    </recommendedName>
</protein>
<name>A0AAD5VG74_9APHY</name>
<evidence type="ECO:0000313" key="3">
    <source>
        <dbReference type="Proteomes" id="UP001212997"/>
    </source>
</evidence>
<feature type="domain" description="Non-haem dioxygenase N-terminal" evidence="1">
    <location>
        <begin position="28"/>
        <end position="127"/>
    </location>
</feature>
<dbReference type="EMBL" id="JANAWD010000011">
    <property type="protein sequence ID" value="KAJ3491512.1"/>
    <property type="molecule type" value="Genomic_DNA"/>
</dbReference>
<dbReference type="SUPFAM" id="SSF51197">
    <property type="entry name" value="Clavaminate synthase-like"/>
    <property type="match status" value="1"/>
</dbReference>
<dbReference type="InterPro" id="IPR027443">
    <property type="entry name" value="IPNS-like_sf"/>
</dbReference>
<keyword evidence="3" id="KW-1185">Reference proteome</keyword>
<proteinExistence type="predicted"/>
<dbReference type="AlphaFoldDB" id="A0AAD5VG74"/>
<accession>A0AAD5VG74</accession>
<evidence type="ECO:0000259" key="1">
    <source>
        <dbReference type="Pfam" id="PF14226"/>
    </source>
</evidence>
<dbReference type="Gene3D" id="2.60.120.330">
    <property type="entry name" value="B-lactam Antibiotic, Isopenicillin N Synthase, Chain"/>
    <property type="match status" value="1"/>
</dbReference>
<organism evidence="2 3">
    <name type="scientific">Meripilus lineatus</name>
    <dbReference type="NCBI Taxonomy" id="2056292"/>
    <lineage>
        <taxon>Eukaryota</taxon>
        <taxon>Fungi</taxon>
        <taxon>Dikarya</taxon>
        <taxon>Basidiomycota</taxon>
        <taxon>Agaricomycotina</taxon>
        <taxon>Agaricomycetes</taxon>
        <taxon>Polyporales</taxon>
        <taxon>Meripilaceae</taxon>
        <taxon>Meripilus</taxon>
    </lineage>
</organism>
<reference evidence="2" key="1">
    <citation type="submission" date="2022-07" db="EMBL/GenBank/DDBJ databases">
        <title>Genome Sequence of Physisporinus lineatus.</title>
        <authorList>
            <person name="Buettner E."/>
        </authorList>
    </citation>
    <scope>NUCLEOTIDE SEQUENCE</scope>
    <source>
        <strain evidence="2">VT162</strain>
    </source>
</reference>